<feature type="domain" description="GH18" evidence="3">
    <location>
        <begin position="10"/>
        <end position="290"/>
    </location>
</feature>
<dbReference type="InterPro" id="IPR017853">
    <property type="entry name" value="GH"/>
</dbReference>
<dbReference type="InterPro" id="IPR038607">
    <property type="entry name" value="PhoD-like_sf"/>
</dbReference>
<name>A0ABR4LHC0_9EURO</name>
<dbReference type="SUPFAM" id="SSF51445">
    <property type="entry name" value="(Trans)glycosidases"/>
    <property type="match status" value="1"/>
</dbReference>
<dbReference type="Gene3D" id="3.20.20.80">
    <property type="entry name" value="Glycosidases"/>
    <property type="match status" value="1"/>
</dbReference>
<dbReference type="InterPro" id="IPR018946">
    <property type="entry name" value="PhoD-like_MPP"/>
</dbReference>
<keyword evidence="5" id="KW-1185">Reference proteome</keyword>
<dbReference type="Gene3D" id="3.60.21.70">
    <property type="entry name" value="PhoD-like phosphatase"/>
    <property type="match status" value="1"/>
</dbReference>
<dbReference type="InterPro" id="IPR029052">
    <property type="entry name" value="Metallo-depent_PP-like"/>
</dbReference>
<dbReference type="InterPro" id="IPR052900">
    <property type="entry name" value="Phospholipid_Metab_Enz"/>
</dbReference>
<evidence type="ECO:0000313" key="4">
    <source>
        <dbReference type="EMBL" id="KAL2863504.1"/>
    </source>
</evidence>
<evidence type="ECO:0000259" key="3">
    <source>
        <dbReference type="PROSITE" id="PS51910"/>
    </source>
</evidence>
<feature type="transmembrane region" description="Helical" evidence="2">
    <location>
        <begin position="345"/>
        <end position="366"/>
    </location>
</feature>
<dbReference type="PANTHER" id="PTHR43606">
    <property type="entry name" value="PHOSPHATASE, PUTATIVE (AFU_ORTHOLOGUE AFUA_6G08710)-RELATED"/>
    <property type="match status" value="1"/>
</dbReference>
<dbReference type="SUPFAM" id="SSF56300">
    <property type="entry name" value="Metallo-dependent phosphatases"/>
    <property type="match status" value="1"/>
</dbReference>
<feature type="transmembrane region" description="Helical" evidence="2">
    <location>
        <begin position="291"/>
        <end position="315"/>
    </location>
</feature>
<keyword evidence="2" id="KW-1133">Transmembrane helix</keyword>
<gene>
    <name evidence="4" type="ORF">BJX67DRAFT_374547</name>
</gene>
<evidence type="ECO:0000256" key="1">
    <source>
        <dbReference type="SAM" id="MobiDB-lite"/>
    </source>
</evidence>
<dbReference type="InterPro" id="IPR001223">
    <property type="entry name" value="Glyco_hydro18_cat"/>
</dbReference>
<dbReference type="Pfam" id="PF09423">
    <property type="entry name" value="PhoD"/>
    <property type="match status" value="1"/>
</dbReference>
<proteinExistence type="predicted"/>
<protein>
    <submittedName>
        <fullName evidence="4">PhoD-like phosphatase-domain-containing protein</fullName>
    </submittedName>
</protein>
<comment type="caution">
    <text evidence="4">The sequence shown here is derived from an EMBL/GenBank/DDBJ whole genome shotgun (WGS) entry which is preliminary data.</text>
</comment>
<dbReference type="RefSeq" id="XP_070882483.1">
    <property type="nucleotide sequence ID" value="XM_071031565.1"/>
</dbReference>
<keyword evidence="2" id="KW-0812">Transmembrane</keyword>
<dbReference type="EMBL" id="JBFXLQ010000051">
    <property type="protein sequence ID" value="KAL2863504.1"/>
    <property type="molecule type" value="Genomic_DNA"/>
</dbReference>
<evidence type="ECO:0000256" key="2">
    <source>
        <dbReference type="SAM" id="Phobius"/>
    </source>
</evidence>
<sequence>MPPIPPPSYPHRIVLYHQTLCPDRGPYVSLLPLLQNNTGVTHIILAAFHLNAPDPEHITLNDDPPHHSMYDALWAEVPLLQQHGVRVMAMLGGAAKGTFSCLDGDQAQFESYYAPLLAMIRRHSLNGVDLDVEEQMSLEGIVRLIDRLKADLGEDFLITLAPVATALLGMGNLSGFDYRQLESQRAGRIAWYNAQFYNGWGPADDPRMYAAMVAQGWSPARVVYGLLTNPGNGSQGYVPREVIGPLLAVLIEQFPNFGGVMGWEYFNSMPGQRERPWEWAAEMSMSMGMKLLIPGHVFPPVIFSSLAIYLTSIYFSSPKNNGSGILKSLLTGVPSRQLWATRLTVLINLLCGLFTADFLLRGFILYPTAELRFSRIGYISHTTADLLLREPNPLLLPLVVRYKEAHVGDSDPSSWIQAATVDALDDSTDFTTTITFTDLNASSSYHYALSNNQTGFFVTSPAPNSSAANRLSFLTSSCMKPNFPYDPRRHPLRFQGLETMARVVSSLHSLPSFMLFLGDFIYIDVPQRFGSSVDHYRSEYRRVYSSPSWSPSAANIPWLHTLDDHEIANDWNHGNTTPPYPAAIDPYLHYHASVNPPTPDPKAENTKVFYTTFTNGPAAFFLLDTRSYRSLPEETILGKAQLSALLEFLARPEPAHVRWKIISSSVPFTRNWHAGTSDTWGGFLAERATVFAAMRAAQRKLAIRIVLLSGDRHEFAATRFPPLPPSEAPNSSSSEDDVETDQELIEFCAGPLSMFYLPVRTYYQSGPDDVPLKYLPDGNTKFGLVEIENGVVAGVPSSVLGYSLYIDETVVWKYQLSVPLGPSPGSKDYAVASSSRALLPPGEVLVDNSTEGWADVVGRWVLNWTGLRVEHPAKDWVV</sequence>
<dbReference type="CDD" id="cd07389">
    <property type="entry name" value="MPP_PhoD"/>
    <property type="match status" value="1"/>
</dbReference>
<dbReference type="PANTHER" id="PTHR43606:SF2">
    <property type="entry name" value="ALKALINE PHOSPHATASE FAMILY PROTEIN (AFU_ORTHOLOGUE AFUA_5G03860)"/>
    <property type="match status" value="1"/>
</dbReference>
<dbReference type="GeneID" id="98146637"/>
<dbReference type="Proteomes" id="UP001610432">
    <property type="component" value="Unassembled WGS sequence"/>
</dbReference>
<accession>A0ABR4LHC0</accession>
<dbReference type="PROSITE" id="PS51910">
    <property type="entry name" value="GH18_2"/>
    <property type="match status" value="1"/>
</dbReference>
<dbReference type="CDD" id="cd06546">
    <property type="entry name" value="GH18_CTS3_chitinase"/>
    <property type="match status" value="1"/>
</dbReference>
<feature type="region of interest" description="Disordered" evidence="1">
    <location>
        <begin position="718"/>
        <end position="740"/>
    </location>
</feature>
<evidence type="ECO:0000313" key="5">
    <source>
        <dbReference type="Proteomes" id="UP001610432"/>
    </source>
</evidence>
<reference evidence="4 5" key="1">
    <citation type="submission" date="2024-07" db="EMBL/GenBank/DDBJ databases">
        <title>Section-level genome sequencing and comparative genomics of Aspergillus sections Usti and Cavernicolus.</title>
        <authorList>
            <consortium name="Lawrence Berkeley National Laboratory"/>
            <person name="Nybo J.L."/>
            <person name="Vesth T.C."/>
            <person name="Theobald S."/>
            <person name="Frisvad J.C."/>
            <person name="Larsen T.O."/>
            <person name="Kjaerboelling I."/>
            <person name="Rothschild-Mancinelli K."/>
            <person name="Lyhne E.K."/>
            <person name="Kogle M.E."/>
            <person name="Barry K."/>
            <person name="Clum A."/>
            <person name="Na H."/>
            <person name="Ledsgaard L."/>
            <person name="Lin J."/>
            <person name="Lipzen A."/>
            <person name="Kuo A."/>
            <person name="Riley R."/>
            <person name="Mondo S."/>
            <person name="Labutti K."/>
            <person name="Haridas S."/>
            <person name="Pangalinan J."/>
            <person name="Salamov A.A."/>
            <person name="Simmons B.A."/>
            <person name="Magnuson J.K."/>
            <person name="Chen J."/>
            <person name="Drula E."/>
            <person name="Henrissat B."/>
            <person name="Wiebenga A."/>
            <person name="Lubbers R.J."/>
            <person name="Gomes A.C."/>
            <person name="Macurrencykelacurrency M.R."/>
            <person name="Stajich J."/>
            <person name="Grigoriev I.V."/>
            <person name="Mortensen U.H."/>
            <person name="De Vries R.P."/>
            <person name="Baker S.E."/>
            <person name="Andersen M.R."/>
        </authorList>
    </citation>
    <scope>NUCLEOTIDE SEQUENCE [LARGE SCALE GENOMIC DNA]</scope>
    <source>
        <strain evidence="4 5">CBS 449.75</strain>
    </source>
</reference>
<keyword evidence="2" id="KW-0472">Membrane</keyword>
<organism evidence="4 5">
    <name type="scientific">Aspergillus lucknowensis</name>
    <dbReference type="NCBI Taxonomy" id="176173"/>
    <lineage>
        <taxon>Eukaryota</taxon>
        <taxon>Fungi</taxon>
        <taxon>Dikarya</taxon>
        <taxon>Ascomycota</taxon>
        <taxon>Pezizomycotina</taxon>
        <taxon>Eurotiomycetes</taxon>
        <taxon>Eurotiomycetidae</taxon>
        <taxon>Eurotiales</taxon>
        <taxon>Aspergillaceae</taxon>
        <taxon>Aspergillus</taxon>
        <taxon>Aspergillus subgen. Nidulantes</taxon>
    </lineage>
</organism>